<evidence type="ECO:0000256" key="1">
    <source>
        <dbReference type="SAM" id="MobiDB-lite"/>
    </source>
</evidence>
<reference evidence="2 3" key="1">
    <citation type="submission" date="2017-02" db="EMBL/GenBank/DDBJ databases">
        <authorList>
            <person name="Peterson S.W."/>
        </authorList>
    </citation>
    <scope>NUCLEOTIDE SEQUENCE [LARGE SCALE GENOMIC DNA]</scope>
    <source>
        <strain evidence="2 3">SRS1_H2-8</strain>
    </source>
</reference>
<evidence type="ECO:0000313" key="3">
    <source>
        <dbReference type="Proteomes" id="UP000239563"/>
    </source>
</evidence>
<evidence type="ECO:0000313" key="2">
    <source>
        <dbReference type="EMBL" id="SJX65088.1"/>
    </source>
</evidence>
<accession>A0A2N8UJY1</accession>
<organism evidence="2 3">
    <name type="scientific">Sporisorium reilianum f. sp. reilianum</name>
    <dbReference type="NCBI Taxonomy" id="72559"/>
    <lineage>
        <taxon>Eukaryota</taxon>
        <taxon>Fungi</taxon>
        <taxon>Dikarya</taxon>
        <taxon>Basidiomycota</taxon>
        <taxon>Ustilaginomycotina</taxon>
        <taxon>Ustilaginomycetes</taxon>
        <taxon>Ustilaginales</taxon>
        <taxon>Ustilaginaceae</taxon>
        <taxon>Sporisorium</taxon>
    </lineage>
</organism>
<protein>
    <submittedName>
        <fullName evidence="2">Uncharacterized protein</fullName>
    </submittedName>
</protein>
<dbReference type="AlphaFoldDB" id="A0A2N8UJY1"/>
<proteinExistence type="predicted"/>
<feature type="region of interest" description="Disordered" evidence="1">
    <location>
        <begin position="151"/>
        <end position="193"/>
    </location>
</feature>
<name>A0A2N8UJY1_9BASI</name>
<dbReference type="Proteomes" id="UP000239563">
    <property type="component" value="Chromosome XV"/>
</dbReference>
<sequence>MQNRVRASISGSLGVSHCKSGKWLLKTRVTGERRIASKLCDPDELAEAVEMYDLLSLHQHGEGALLNHPEKLSEYHEALADKSKLKSVTDLLAKSDRTYASEFVGVDIKTPGFLRGDMTKFWTSRVNYRDKKTKSKYLPLTRPNEGPIYIMRKTRSGGTTDRVQGPGGRLQVGQRGSRPTERHPGPPSVIEPHSRVTGGWAFSGFVEGVEARRDPVQIGRKVVRRDVILVIDNVSILRIRRRRLGGHDARKHLAARAYDLLCRLYYGDQFNGVEGVLNNPPNQARHVACEQIRRDGVEVWRVNATFVMIILRQRRLQNCRCPRQQSRCNPSSGTRS</sequence>
<gene>
    <name evidence="2" type="ORF">SRS1_21012</name>
</gene>
<dbReference type="EMBL" id="LT795068">
    <property type="protein sequence ID" value="SJX65088.1"/>
    <property type="molecule type" value="Genomic_DNA"/>
</dbReference>